<name>B7PBQ7_IXOSC</name>
<evidence type="ECO:0000313" key="4">
    <source>
        <dbReference type="Proteomes" id="UP000001555"/>
    </source>
</evidence>
<dbReference type="VEuPathDB" id="VectorBase:ISCI002185"/>
<evidence type="ECO:0000256" key="1">
    <source>
        <dbReference type="SAM" id="Phobius"/>
    </source>
</evidence>
<keyword evidence="4" id="KW-1185">Reference proteome</keyword>
<evidence type="ECO:0000313" key="3">
    <source>
        <dbReference type="EnsemblMetazoa" id="ISCW002185-PA"/>
    </source>
</evidence>
<dbReference type="EMBL" id="DS678602">
    <property type="protein sequence ID" value="EEC04029.1"/>
    <property type="molecule type" value="Genomic_DNA"/>
</dbReference>
<gene>
    <name evidence="2" type="ORF">IscW_ISCW002185</name>
</gene>
<dbReference type="EMBL" id="ABJB010799837">
    <property type="status" value="NOT_ANNOTATED_CDS"/>
    <property type="molecule type" value="Genomic_DNA"/>
</dbReference>
<dbReference type="HOGENOM" id="CLU_2186804_0_0_1"/>
<sequence length="109" mass="13085">MFFFPWGFFYSPIEGWNADCARVLAKALYLDRLFFFFLFSFPSFFFFFFLYDMCISRCFVRTQYKSCIQTNDVRVLTAISSSRCYEEAPSTLRLEIAPEKERNTHTHIQ</sequence>
<keyword evidence="1" id="KW-1133">Transmembrane helix</keyword>
<feature type="transmembrane region" description="Helical" evidence="1">
    <location>
        <begin position="33"/>
        <end position="51"/>
    </location>
</feature>
<organism>
    <name type="scientific">Ixodes scapularis</name>
    <name type="common">Black-legged tick</name>
    <name type="synonym">Deer tick</name>
    <dbReference type="NCBI Taxonomy" id="6945"/>
    <lineage>
        <taxon>Eukaryota</taxon>
        <taxon>Metazoa</taxon>
        <taxon>Ecdysozoa</taxon>
        <taxon>Arthropoda</taxon>
        <taxon>Chelicerata</taxon>
        <taxon>Arachnida</taxon>
        <taxon>Acari</taxon>
        <taxon>Parasitiformes</taxon>
        <taxon>Ixodida</taxon>
        <taxon>Ixodoidea</taxon>
        <taxon>Ixodidae</taxon>
        <taxon>Ixodinae</taxon>
        <taxon>Ixodes</taxon>
    </lineage>
</organism>
<proteinExistence type="predicted"/>
<keyword evidence="1" id="KW-0472">Membrane</keyword>
<dbReference type="PaxDb" id="6945-B7PBQ7"/>
<reference evidence="2 4" key="1">
    <citation type="submission" date="2008-03" db="EMBL/GenBank/DDBJ databases">
        <title>Annotation of Ixodes scapularis.</title>
        <authorList>
            <consortium name="Ixodes scapularis Genome Project Consortium"/>
            <person name="Caler E."/>
            <person name="Hannick L.I."/>
            <person name="Bidwell S."/>
            <person name="Joardar V."/>
            <person name="Thiagarajan M."/>
            <person name="Amedeo P."/>
            <person name="Galinsky K.J."/>
            <person name="Schobel S."/>
            <person name="Inman J."/>
            <person name="Hostetler J."/>
            <person name="Miller J."/>
            <person name="Hammond M."/>
            <person name="Megy K."/>
            <person name="Lawson D."/>
            <person name="Kodira C."/>
            <person name="Sutton G."/>
            <person name="Meyer J."/>
            <person name="Hill C.A."/>
            <person name="Birren B."/>
            <person name="Nene V."/>
            <person name="Collins F."/>
            <person name="Alarcon-Chaidez F."/>
            <person name="Wikel S."/>
            <person name="Strausberg R."/>
        </authorList>
    </citation>
    <scope>NUCLEOTIDE SEQUENCE [LARGE SCALE GENOMIC DNA]</scope>
    <source>
        <strain evidence="4">Wikel</strain>
        <strain evidence="2">Wikel colony</strain>
    </source>
</reference>
<dbReference type="VEuPathDB" id="VectorBase:ISCW002185"/>
<dbReference type="AlphaFoldDB" id="B7PBQ7"/>
<dbReference type="Proteomes" id="UP000001555">
    <property type="component" value="Unassembled WGS sequence"/>
</dbReference>
<reference evidence="3" key="2">
    <citation type="submission" date="2020-05" db="UniProtKB">
        <authorList>
            <consortium name="EnsemblMetazoa"/>
        </authorList>
    </citation>
    <scope>IDENTIFICATION</scope>
    <source>
        <strain evidence="3">wikel</strain>
    </source>
</reference>
<dbReference type="InParanoid" id="B7PBQ7"/>
<keyword evidence="1" id="KW-0812">Transmembrane</keyword>
<evidence type="ECO:0000313" key="2">
    <source>
        <dbReference type="EMBL" id="EEC04029.1"/>
    </source>
</evidence>
<protein>
    <submittedName>
        <fullName evidence="2 3">Uncharacterized protein</fullName>
    </submittedName>
</protein>
<accession>B7PBQ7</accession>
<dbReference type="EnsemblMetazoa" id="ISCW002185-RA">
    <property type="protein sequence ID" value="ISCW002185-PA"/>
    <property type="gene ID" value="ISCW002185"/>
</dbReference>